<dbReference type="Proteomes" id="UP000632659">
    <property type="component" value="Unassembled WGS sequence"/>
</dbReference>
<dbReference type="InterPro" id="IPR002912">
    <property type="entry name" value="ACT_dom"/>
</dbReference>
<dbReference type="Gene3D" id="3.30.2130.10">
    <property type="entry name" value="VC0802-like"/>
    <property type="match status" value="1"/>
</dbReference>
<proteinExistence type="predicted"/>
<comment type="caution">
    <text evidence="2">The sequence shown here is derived from an EMBL/GenBank/DDBJ whole genome shotgun (WGS) entry which is preliminary data.</text>
</comment>
<protein>
    <recommendedName>
        <fullName evidence="1">ACT domain-containing protein</fullName>
    </recommendedName>
</protein>
<evidence type="ECO:0000313" key="2">
    <source>
        <dbReference type="EMBL" id="MBC8611954.1"/>
    </source>
</evidence>
<reference evidence="2" key="1">
    <citation type="submission" date="2020-08" db="EMBL/GenBank/DDBJ databases">
        <title>Genome public.</title>
        <authorList>
            <person name="Liu C."/>
            <person name="Sun Q."/>
        </authorList>
    </citation>
    <scope>NUCLEOTIDE SEQUENCE</scope>
    <source>
        <strain evidence="2">NSJ-15</strain>
    </source>
</reference>
<gene>
    <name evidence="2" type="ORF">H8702_12720</name>
</gene>
<dbReference type="InterPro" id="IPR045739">
    <property type="entry name" value="ACT_dom_pair"/>
</dbReference>
<dbReference type="CDD" id="cd04908">
    <property type="entry name" value="ACT_Bt0572_1"/>
    <property type="match status" value="1"/>
</dbReference>
<dbReference type="Pfam" id="PF19571">
    <property type="entry name" value="ACT_8"/>
    <property type="match status" value="1"/>
</dbReference>
<dbReference type="PANTHER" id="PTHR40099">
    <property type="entry name" value="ACETOLACTATE SYNTHASE, SMALL SUBUNIT"/>
    <property type="match status" value="1"/>
</dbReference>
<dbReference type="PANTHER" id="PTHR40099:SF1">
    <property type="entry name" value="ACETOLACTATE SYNTHASE, SMALL SUBUNIT"/>
    <property type="match status" value="1"/>
</dbReference>
<dbReference type="AlphaFoldDB" id="A0A8J6P9T9"/>
<dbReference type="InterPro" id="IPR045865">
    <property type="entry name" value="ACT-like_dom_sf"/>
</dbReference>
<dbReference type="OrthoDB" id="9790662at2"/>
<dbReference type="PROSITE" id="PS51671">
    <property type="entry name" value="ACT"/>
    <property type="match status" value="1"/>
</dbReference>
<accession>A0A8J6P9T9</accession>
<organism evidence="2 3">
    <name type="scientific">Massiliimalia timonensis</name>
    <dbReference type="NCBI Taxonomy" id="1987501"/>
    <lineage>
        <taxon>Bacteria</taxon>
        <taxon>Bacillati</taxon>
        <taxon>Bacillota</taxon>
        <taxon>Clostridia</taxon>
        <taxon>Eubacteriales</taxon>
        <taxon>Oscillospiraceae</taxon>
        <taxon>Massiliimalia</taxon>
    </lineage>
</organism>
<feature type="domain" description="ACT" evidence="1">
    <location>
        <begin position="71"/>
        <end position="141"/>
    </location>
</feature>
<evidence type="ECO:0000313" key="3">
    <source>
        <dbReference type="Proteomes" id="UP000632659"/>
    </source>
</evidence>
<dbReference type="SUPFAM" id="SSF55021">
    <property type="entry name" value="ACT-like"/>
    <property type="match status" value="2"/>
</dbReference>
<sequence length="141" mass="15339">MAVKQISVFVENQVGKLAEIADYLNEAGVNIRAFAISDTTDFGILRMIVNDPEKAEEVLLENHISVSIIDVMVVSIPDEQGNFAKIMRALADAGQNIEYAYAFLTPEAGFATVIVRVDDPQKGTDALKTAGIRVLEQGEII</sequence>
<dbReference type="EMBL" id="JACRTL010000009">
    <property type="protein sequence ID" value="MBC8611954.1"/>
    <property type="molecule type" value="Genomic_DNA"/>
</dbReference>
<evidence type="ECO:0000259" key="1">
    <source>
        <dbReference type="PROSITE" id="PS51671"/>
    </source>
</evidence>
<dbReference type="CDD" id="cd04882">
    <property type="entry name" value="ACT_Bt0572_2"/>
    <property type="match status" value="1"/>
</dbReference>
<dbReference type="RefSeq" id="WP_093987866.1">
    <property type="nucleotide sequence ID" value="NZ_FYDD01000002.1"/>
</dbReference>
<name>A0A8J6P9T9_9FIRM</name>
<keyword evidence="3" id="KW-1185">Reference proteome</keyword>